<dbReference type="InterPro" id="IPR008754">
    <property type="entry name" value="Peptidase_M43"/>
</dbReference>
<dbReference type="EMBL" id="MF405918">
    <property type="protein sequence ID" value="QKU33568.1"/>
    <property type="molecule type" value="Genomic_DNA"/>
</dbReference>
<keyword evidence="7" id="KW-0482">Metalloprotease</keyword>
<evidence type="ECO:0000259" key="10">
    <source>
        <dbReference type="Pfam" id="PF05572"/>
    </source>
</evidence>
<reference evidence="11" key="2">
    <citation type="journal article" date="2018" name="Nat. Commun.">
        <title>Tailed giant Tupanvirus possesses the most complete translational apparatus of the known virosphere.</title>
        <authorList>
            <person name="Abrahao J."/>
            <person name="Silva L."/>
            <person name="Silva L.S."/>
            <person name="Khalil J.Y.B."/>
            <person name="Rodrigues R."/>
            <person name="Arantes T."/>
            <person name="Assis F."/>
            <person name="Boratto P."/>
            <person name="Andrade M."/>
            <person name="Kroon E.G."/>
            <person name="Ribeiro B."/>
            <person name="Bergier I."/>
            <person name="Seligmann H."/>
            <person name="Ghigo E."/>
            <person name="Colson P."/>
            <person name="Levasseur A."/>
            <person name="Kroemer G."/>
            <person name="Raoult D."/>
            <person name="La Scola B."/>
        </authorList>
    </citation>
    <scope>NUCLEOTIDE SEQUENCE [LARGE SCALE GENOMIC DNA]</scope>
    <source>
        <strain evidence="11">Deep ocean</strain>
    </source>
</reference>
<reference evidence="11" key="1">
    <citation type="submission" date="2017-06" db="EMBL/GenBank/DDBJ databases">
        <authorList>
            <person name="Assis F.L."/>
            <person name="Abrahao J.S."/>
            <person name="Silva L."/>
            <person name="Khalil J.B."/>
            <person name="Rodrigues R."/>
            <person name="Silva L.S."/>
            <person name="Boratto P."/>
            <person name="Andrade M."/>
            <person name="Kroon E.G."/>
            <person name="Ribeiro B."/>
            <person name="Bergier I."/>
            <person name="Seligmann H."/>
            <person name="Ghigo E."/>
            <person name="Colson P."/>
            <person name="Levasseur A."/>
            <person name="Raoult D."/>
            <person name="Scola B.L."/>
        </authorList>
    </citation>
    <scope>NUCLEOTIDE SEQUENCE</scope>
    <source>
        <strain evidence="11">Deep ocean</strain>
    </source>
</reference>
<dbReference type="KEGG" id="vg:80516863"/>
<evidence type="ECO:0000256" key="1">
    <source>
        <dbReference type="ARBA" id="ARBA00008721"/>
    </source>
</evidence>
<dbReference type="Pfam" id="PF05572">
    <property type="entry name" value="Peptidase_M43"/>
    <property type="match status" value="1"/>
</dbReference>
<comment type="similarity">
    <text evidence="1">Belongs to the peptidase M43B family.</text>
</comment>
<protein>
    <submittedName>
        <fullName evidence="11">Ulilysin</fullName>
    </submittedName>
</protein>
<evidence type="ECO:0000256" key="8">
    <source>
        <dbReference type="ARBA" id="ARBA00023157"/>
    </source>
</evidence>
<dbReference type="GO" id="GO:0006508">
    <property type="term" value="P:proteolysis"/>
    <property type="evidence" value="ECO:0007669"/>
    <property type="project" value="UniProtKB-KW"/>
</dbReference>
<accession>A0A6N1NN82</accession>
<keyword evidence="6" id="KW-0862">Zinc</keyword>
<dbReference type="PANTHER" id="PTHR47466">
    <property type="match status" value="1"/>
</dbReference>
<evidence type="ECO:0000256" key="9">
    <source>
        <dbReference type="SAM" id="MobiDB-lite"/>
    </source>
</evidence>
<dbReference type="Gene3D" id="2.60.120.260">
    <property type="entry name" value="Galactose-binding domain-like"/>
    <property type="match status" value="1"/>
</dbReference>
<dbReference type="InterPro" id="IPR024079">
    <property type="entry name" value="MetalloPept_cat_dom_sf"/>
</dbReference>
<feature type="domain" description="Peptidase M43 pregnancy-associated plasma-A" evidence="10">
    <location>
        <begin position="178"/>
        <end position="343"/>
    </location>
</feature>
<proteinExistence type="inferred from homology"/>
<dbReference type="GeneID" id="80516863"/>
<feature type="region of interest" description="Disordered" evidence="9">
    <location>
        <begin position="282"/>
        <end position="302"/>
    </location>
</feature>
<keyword evidence="2" id="KW-0645">Protease</keyword>
<keyword evidence="3" id="KW-0479">Metal-binding</keyword>
<dbReference type="RefSeq" id="YP_010780172.1">
    <property type="nucleotide sequence ID" value="NC_075038.1"/>
</dbReference>
<evidence type="ECO:0000256" key="4">
    <source>
        <dbReference type="ARBA" id="ARBA00022729"/>
    </source>
</evidence>
<sequence length="645" mass="73663">MHHQIPNVEKICVHIFNFCPYKHIGGFYHPVVVTYYSLILEKMPERICGCRDDTLETKKSILRNFNAARVSDDGKTIYIGVVFHICFQNYVTADVEADVVHSIDLLNKDFNKQCSNFNIGSNVYTDPSLKQTYESYVSLADECNIQFYKVDTKYKPLSSQNSSNISVLDNNIKRASPAIEPNKYLNVWVADFSNGLLGYAQFPWDNAPSTDGVVIAKGTFGRKPSYGEFNLNKTLTHEVGHWLGLYHTFQETFAYEGGNIDYQDGTPAEEIQEVKGDCVADTPPQGSPTYGNPFATPKTWPSSRPIDESKAYRHMFMNFMDYSDDIALFMFTKDQKTKIRQMIRIYRPDILTNNPTNPTPDPTPDPIPTPTIFTSAVYNFEVSNPSGWAGPLKFLNNNSTGTNVQITTVNAYGGTRCLRARNSGRAELKVNLTGVTNVNLSLFIRAENYYTYVWVKPPGSTNWYSARIPSSYYYRQYTFSLPGPFNSVGNDHYTIRFGTEGSSSLYSYFDNVTVTNTSAAQRLVLDLEEKAIEVTDEIDKKIEKEKVKNEKKIQKEKEKAEKAERKKKEKAEKAEKERLEKEKKEKEKAEKAEKEKAEKAEKERLEKEKKDKADKEKLEKEKKDKADKEKLEKENKGNKEKKGNK</sequence>
<keyword evidence="8" id="KW-1015">Disulfide bond</keyword>
<keyword evidence="4" id="KW-0732">Signal</keyword>
<dbReference type="SUPFAM" id="SSF55486">
    <property type="entry name" value="Metalloproteases ('zincins'), catalytic domain"/>
    <property type="match status" value="1"/>
</dbReference>
<evidence type="ECO:0000256" key="6">
    <source>
        <dbReference type="ARBA" id="ARBA00022833"/>
    </source>
</evidence>
<name>A0A6N1NN82_9VIRU</name>
<dbReference type="GO" id="GO:0008237">
    <property type="term" value="F:metallopeptidase activity"/>
    <property type="evidence" value="ECO:0007669"/>
    <property type="project" value="UniProtKB-KW"/>
</dbReference>
<evidence type="ECO:0000313" key="11">
    <source>
        <dbReference type="EMBL" id="QKU33568.1"/>
    </source>
</evidence>
<evidence type="ECO:0000256" key="2">
    <source>
        <dbReference type="ARBA" id="ARBA00022670"/>
    </source>
</evidence>
<dbReference type="Gene3D" id="3.40.390.10">
    <property type="entry name" value="Collagenase (Catalytic Domain)"/>
    <property type="match status" value="1"/>
</dbReference>
<organism evidence="11">
    <name type="scientific">Tupanvirus deep ocean</name>
    <dbReference type="NCBI Taxonomy" id="2126984"/>
    <lineage>
        <taxon>Viruses</taxon>
        <taxon>Varidnaviria</taxon>
        <taxon>Bamfordvirae</taxon>
        <taxon>Nucleocytoviricota</taxon>
        <taxon>Megaviricetes</taxon>
        <taxon>Imitervirales</taxon>
        <taxon>Mimiviridae</taxon>
        <taxon>Megamimivirinae</taxon>
        <taxon>Tupanvirus</taxon>
        <taxon>Tupanvirus altamarinense</taxon>
    </lineage>
</organism>
<dbReference type="PANTHER" id="PTHR47466:SF1">
    <property type="entry name" value="METALLOPROTEASE MEP1 (AFU_ORTHOLOGUE AFUA_1G07730)-RELATED"/>
    <property type="match status" value="1"/>
</dbReference>
<dbReference type="GO" id="GO:0046872">
    <property type="term" value="F:metal ion binding"/>
    <property type="evidence" value="ECO:0007669"/>
    <property type="project" value="UniProtKB-KW"/>
</dbReference>
<evidence type="ECO:0000256" key="3">
    <source>
        <dbReference type="ARBA" id="ARBA00022723"/>
    </source>
</evidence>
<feature type="region of interest" description="Disordered" evidence="9">
    <location>
        <begin position="547"/>
        <end position="645"/>
    </location>
</feature>
<keyword evidence="5" id="KW-0378">Hydrolase</keyword>
<evidence type="ECO:0000256" key="7">
    <source>
        <dbReference type="ARBA" id="ARBA00023049"/>
    </source>
</evidence>
<evidence type="ECO:0000256" key="5">
    <source>
        <dbReference type="ARBA" id="ARBA00022801"/>
    </source>
</evidence>